<dbReference type="PIRSF" id="PIRSF004491">
    <property type="entry name" value="FAD_Synth"/>
    <property type="match status" value="1"/>
</dbReference>
<dbReference type="InterPro" id="IPR015864">
    <property type="entry name" value="FAD_synthase"/>
</dbReference>
<keyword evidence="11 15" id="KW-0067">ATP-binding</keyword>
<dbReference type="GO" id="GO:0009398">
    <property type="term" value="P:FMN biosynthetic process"/>
    <property type="evidence" value="ECO:0007669"/>
    <property type="project" value="UniProtKB-UniRule"/>
</dbReference>
<dbReference type="InterPro" id="IPR023465">
    <property type="entry name" value="Riboflavin_kinase_dom_sf"/>
</dbReference>
<evidence type="ECO:0000256" key="14">
    <source>
        <dbReference type="ARBA" id="ARBA00049494"/>
    </source>
</evidence>
<keyword evidence="19" id="KW-1185">Reference proteome</keyword>
<feature type="domain" description="Riboflavin kinase" evidence="17">
    <location>
        <begin position="206"/>
        <end position="329"/>
    </location>
</feature>
<evidence type="ECO:0000256" key="9">
    <source>
        <dbReference type="ARBA" id="ARBA00022777"/>
    </source>
</evidence>
<evidence type="ECO:0000256" key="6">
    <source>
        <dbReference type="ARBA" id="ARBA00022679"/>
    </source>
</evidence>
<gene>
    <name evidence="18" type="ORF">EOE48_07345</name>
</gene>
<dbReference type="FunFam" id="3.40.50.620:FF:000021">
    <property type="entry name" value="Riboflavin biosynthesis protein"/>
    <property type="match status" value="1"/>
</dbReference>
<dbReference type="GO" id="GO:0003919">
    <property type="term" value="F:FMN adenylyltransferase activity"/>
    <property type="evidence" value="ECO:0007669"/>
    <property type="project" value="UniProtKB-UniRule"/>
</dbReference>
<keyword evidence="5 15" id="KW-0288">FMN</keyword>
<dbReference type="UniPathway" id="UPA00276">
    <property type="reaction ID" value="UER00406"/>
</dbReference>
<dbReference type="GO" id="GO:0008531">
    <property type="term" value="F:riboflavin kinase activity"/>
    <property type="evidence" value="ECO:0007669"/>
    <property type="project" value="UniProtKB-UniRule"/>
</dbReference>
<dbReference type="CDD" id="cd02064">
    <property type="entry name" value="FAD_synthetase_N"/>
    <property type="match status" value="1"/>
</dbReference>
<dbReference type="UniPathway" id="UPA00277">
    <property type="reaction ID" value="UER00407"/>
</dbReference>
<name>A0A437PC14_9HYPH</name>
<evidence type="ECO:0000256" key="5">
    <source>
        <dbReference type="ARBA" id="ARBA00022643"/>
    </source>
</evidence>
<dbReference type="SMART" id="SM00904">
    <property type="entry name" value="Flavokinase"/>
    <property type="match status" value="1"/>
</dbReference>
<keyword evidence="8 15" id="KW-0547">Nucleotide-binding</keyword>
<dbReference type="Proteomes" id="UP000286997">
    <property type="component" value="Unassembled WGS sequence"/>
</dbReference>
<evidence type="ECO:0000313" key="18">
    <source>
        <dbReference type="EMBL" id="RVU19755.1"/>
    </source>
</evidence>
<keyword evidence="12" id="KW-0511">Multifunctional enzyme</keyword>
<comment type="catalytic activity">
    <reaction evidence="13 15">
        <text>riboflavin + ATP = FMN + ADP + H(+)</text>
        <dbReference type="Rhea" id="RHEA:14357"/>
        <dbReference type="ChEBI" id="CHEBI:15378"/>
        <dbReference type="ChEBI" id="CHEBI:30616"/>
        <dbReference type="ChEBI" id="CHEBI:57986"/>
        <dbReference type="ChEBI" id="CHEBI:58210"/>
        <dbReference type="ChEBI" id="CHEBI:456216"/>
        <dbReference type="EC" id="2.7.1.26"/>
    </reaction>
</comment>
<dbReference type="GO" id="GO:0006747">
    <property type="term" value="P:FAD biosynthetic process"/>
    <property type="evidence" value="ECO:0007669"/>
    <property type="project" value="UniProtKB-UniRule"/>
</dbReference>
<comment type="function">
    <text evidence="1">Catalyzes the phosphorylation of riboflavin to FMN followed by the adenylation of FMN to FAD.</text>
</comment>
<dbReference type="AlphaFoldDB" id="A0A437PC14"/>
<dbReference type="InterPro" id="IPR002606">
    <property type="entry name" value="Riboflavin_kinase_bac"/>
</dbReference>
<evidence type="ECO:0000313" key="19">
    <source>
        <dbReference type="Proteomes" id="UP000286997"/>
    </source>
</evidence>
<dbReference type="NCBIfam" id="NF004160">
    <property type="entry name" value="PRK05627.1-3"/>
    <property type="match status" value="1"/>
</dbReference>
<evidence type="ECO:0000256" key="4">
    <source>
        <dbReference type="ARBA" id="ARBA00022630"/>
    </source>
</evidence>
<proteinExistence type="inferred from homology"/>
<evidence type="ECO:0000256" key="13">
    <source>
        <dbReference type="ARBA" id="ARBA00047880"/>
    </source>
</evidence>
<dbReference type="Gene3D" id="2.40.30.30">
    <property type="entry name" value="Riboflavin kinase-like"/>
    <property type="match status" value="1"/>
</dbReference>
<comment type="catalytic activity">
    <reaction evidence="14 15">
        <text>FMN + ATP + H(+) = FAD + diphosphate</text>
        <dbReference type="Rhea" id="RHEA:17237"/>
        <dbReference type="ChEBI" id="CHEBI:15378"/>
        <dbReference type="ChEBI" id="CHEBI:30616"/>
        <dbReference type="ChEBI" id="CHEBI:33019"/>
        <dbReference type="ChEBI" id="CHEBI:57692"/>
        <dbReference type="ChEBI" id="CHEBI:58210"/>
        <dbReference type="EC" id="2.7.7.2"/>
    </reaction>
</comment>
<keyword evidence="4 15" id="KW-0285">Flavoprotein</keyword>
<evidence type="ECO:0000259" key="17">
    <source>
        <dbReference type="SMART" id="SM00904"/>
    </source>
</evidence>
<dbReference type="SUPFAM" id="SSF82114">
    <property type="entry name" value="Riboflavin kinase-like"/>
    <property type="match status" value="1"/>
</dbReference>
<keyword evidence="10 15" id="KW-0274">FAD</keyword>
<keyword evidence="6 15" id="KW-0808">Transferase</keyword>
<feature type="region of interest" description="Disordered" evidence="16">
    <location>
        <begin position="1"/>
        <end position="29"/>
    </location>
</feature>
<accession>A0A437PC14</accession>
<organism evidence="18 19">
    <name type="scientific">Methylobacterium oryzihabitans</name>
    <dbReference type="NCBI Taxonomy" id="2499852"/>
    <lineage>
        <taxon>Bacteria</taxon>
        <taxon>Pseudomonadati</taxon>
        <taxon>Pseudomonadota</taxon>
        <taxon>Alphaproteobacteria</taxon>
        <taxon>Hyphomicrobiales</taxon>
        <taxon>Methylobacteriaceae</taxon>
        <taxon>Methylobacterium</taxon>
    </lineage>
</organism>
<comment type="caution">
    <text evidence="18">The sequence shown here is derived from an EMBL/GenBank/DDBJ whole genome shotgun (WGS) entry which is preliminary data.</text>
</comment>
<dbReference type="InterPro" id="IPR015865">
    <property type="entry name" value="Riboflavin_kinase_bac/euk"/>
</dbReference>
<dbReference type="GO" id="GO:0005524">
    <property type="term" value="F:ATP binding"/>
    <property type="evidence" value="ECO:0007669"/>
    <property type="project" value="UniProtKB-UniRule"/>
</dbReference>
<keyword evidence="7 15" id="KW-0548">Nucleotidyltransferase</keyword>
<evidence type="ECO:0000256" key="7">
    <source>
        <dbReference type="ARBA" id="ARBA00022695"/>
    </source>
</evidence>
<evidence type="ECO:0000256" key="16">
    <source>
        <dbReference type="SAM" id="MobiDB-lite"/>
    </source>
</evidence>
<evidence type="ECO:0000256" key="12">
    <source>
        <dbReference type="ARBA" id="ARBA00023268"/>
    </source>
</evidence>
<evidence type="ECO:0000256" key="2">
    <source>
        <dbReference type="ARBA" id="ARBA00004726"/>
    </source>
</evidence>
<dbReference type="OrthoDB" id="9803667at2"/>
<comment type="similarity">
    <text evidence="15">Belongs to the ribF family.</text>
</comment>
<comment type="pathway">
    <text evidence="3 15">Cofactor biosynthesis; FMN biosynthesis; FMN from riboflavin (ATP route): step 1/1.</text>
</comment>
<evidence type="ECO:0000256" key="1">
    <source>
        <dbReference type="ARBA" id="ARBA00002121"/>
    </source>
</evidence>
<dbReference type="NCBIfam" id="TIGR00083">
    <property type="entry name" value="ribF"/>
    <property type="match status" value="1"/>
</dbReference>
<keyword evidence="9 15" id="KW-0418">Kinase</keyword>
<dbReference type="Pfam" id="PF06574">
    <property type="entry name" value="FAD_syn"/>
    <property type="match status" value="1"/>
</dbReference>
<dbReference type="GO" id="GO:0009231">
    <property type="term" value="P:riboflavin biosynthetic process"/>
    <property type="evidence" value="ECO:0007669"/>
    <property type="project" value="InterPro"/>
</dbReference>
<feature type="compositionally biased region" description="Low complexity" evidence="16">
    <location>
        <begin position="7"/>
        <end position="22"/>
    </location>
</feature>
<evidence type="ECO:0000256" key="10">
    <source>
        <dbReference type="ARBA" id="ARBA00022827"/>
    </source>
</evidence>
<dbReference type="InterPro" id="IPR014729">
    <property type="entry name" value="Rossmann-like_a/b/a_fold"/>
</dbReference>
<dbReference type="Pfam" id="PF01687">
    <property type="entry name" value="Flavokinase"/>
    <property type="match status" value="1"/>
</dbReference>
<evidence type="ECO:0000256" key="11">
    <source>
        <dbReference type="ARBA" id="ARBA00022840"/>
    </source>
</evidence>
<dbReference type="RefSeq" id="WP_127728139.1">
    <property type="nucleotide sequence ID" value="NZ_SACP01000005.1"/>
</dbReference>
<dbReference type="Gene3D" id="3.40.50.620">
    <property type="entry name" value="HUPs"/>
    <property type="match status" value="1"/>
</dbReference>
<dbReference type="PANTHER" id="PTHR22749">
    <property type="entry name" value="RIBOFLAVIN KINASE/FMN ADENYLYLTRANSFERASE"/>
    <property type="match status" value="1"/>
</dbReference>
<dbReference type="EMBL" id="SACP01000005">
    <property type="protein sequence ID" value="RVU19755.1"/>
    <property type="molecule type" value="Genomic_DNA"/>
</dbReference>
<dbReference type="EC" id="2.7.1.26" evidence="15"/>
<protein>
    <recommendedName>
        <fullName evidence="15">Riboflavin biosynthesis protein</fullName>
    </recommendedName>
    <domain>
        <recommendedName>
            <fullName evidence="15">Riboflavin kinase</fullName>
            <ecNumber evidence="15">2.7.1.26</ecNumber>
        </recommendedName>
        <alternativeName>
            <fullName evidence="15">Flavokinase</fullName>
        </alternativeName>
    </domain>
    <domain>
        <recommendedName>
            <fullName evidence="15">FMN adenylyltransferase</fullName>
            <ecNumber evidence="15">2.7.7.2</ecNumber>
        </recommendedName>
        <alternativeName>
            <fullName evidence="15">FAD pyrophosphorylase</fullName>
        </alternativeName>
        <alternativeName>
            <fullName evidence="15">FAD synthase</fullName>
        </alternativeName>
    </domain>
</protein>
<comment type="pathway">
    <text evidence="2 15">Cofactor biosynthesis; FAD biosynthesis; FAD from FMN: step 1/1.</text>
</comment>
<dbReference type="EC" id="2.7.7.2" evidence="15"/>
<dbReference type="PANTHER" id="PTHR22749:SF6">
    <property type="entry name" value="RIBOFLAVIN KINASE"/>
    <property type="match status" value="1"/>
</dbReference>
<evidence type="ECO:0000256" key="15">
    <source>
        <dbReference type="PIRNR" id="PIRNR004491"/>
    </source>
</evidence>
<sequence>MLPSDETAATPPAASSPLRPAPIVNRDGDPVPARLRGAVAALGNFDGIHQGHRALIAAVREEAAARGVAATVLTFEPHPREFFAPDRPMFRLTDEAAKLRVLDRLGLDGVFVRRFDAALAGTGAEGFVAGLLRGELGLSGVVIGHDFHFGRGREGTPEVLRALCARHGLACRIVGAVAPGAGAAPVSSSAIRAALEAGDVAAANRLLGYRWFVTGTVRHGDKRGRTLGFPTANMALRACGLAHGIYAVRVRLADGSVRDGVASYGRRPTFDDGAPLLETFLFDFSGDLYGQEAGVEFVGWIRGEARFDGAEALVAQMHDDAARARRILAGDATPSMLG</sequence>
<dbReference type="InterPro" id="IPR023468">
    <property type="entry name" value="Riboflavin_kinase"/>
</dbReference>
<reference evidence="18 19" key="1">
    <citation type="submission" date="2019-01" db="EMBL/GenBank/DDBJ databases">
        <authorList>
            <person name="Chen W.-M."/>
        </authorList>
    </citation>
    <scope>NUCLEOTIDE SEQUENCE [LARGE SCALE GENOMIC DNA]</scope>
    <source>
        <strain evidence="18 19">TER-1</strain>
    </source>
</reference>
<evidence type="ECO:0000256" key="3">
    <source>
        <dbReference type="ARBA" id="ARBA00005201"/>
    </source>
</evidence>
<dbReference type="SUPFAM" id="SSF52374">
    <property type="entry name" value="Nucleotidylyl transferase"/>
    <property type="match status" value="1"/>
</dbReference>
<evidence type="ECO:0000256" key="8">
    <source>
        <dbReference type="ARBA" id="ARBA00022741"/>
    </source>
</evidence>